<feature type="compositionally biased region" description="Acidic residues" evidence="9">
    <location>
        <begin position="795"/>
        <end position="804"/>
    </location>
</feature>
<comment type="subcellular location">
    <subcellularLocation>
        <location evidence="1">Nucleus</location>
        <location evidence="1">Nucleolus</location>
    </subcellularLocation>
</comment>
<evidence type="ECO:0000256" key="3">
    <source>
        <dbReference type="ARBA" id="ARBA00022552"/>
    </source>
</evidence>
<evidence type="ECO:0000313" key="12">
    <source>
        <dbReference type="RefSeq" id="XP_015598224.1"/>
    </source>
</evidence>
<feature type="region of interest" description="Disordered" evidence="9">
    <location>
        <begin position="777"/>
        <end position="823"/>
    </location>
</feature>
<evidence type="ECO:0000256" key="8">
    <source>
        <dbReference type="PROSITE-ProRule" id="PRU00221"/>
    </source>
</evidence>
<evidence type="ECO:0000256" key="1">
    <source>
        <dbReference type="ARBA" id="ARBA00004604"/>
    </source>
</evidence>
<accession>A0AAJ7BZH5</accession>
<dbReference type="RefSeq" id="XP_015598224.1">
    <property type="nucleotide sequence ID" value="XM_015742738.1"/>
</dbReference>
<evidence type="ECO:0000313" key="11">
    <source>
        <dbReference type="Proteomes" id="UP000694920"/>
    </source>
</evidence>
<dbReference type="GO" id="GO:2000234">
    <property type="term" value="P:positive regulation of rRNA processing"/>
    <property type="evidence" value="ECO:0007669"/>
    <property type="project" value="TreeGrafter"/>
</dbReference>
<protein>
    <submittedName>
        <fullName evidence="12">WD repeat-containing protein 75</fullName>
    </submittedName>
</protein>
<organism evidence="11 12">
    <name type="scientific">Cephus cinctus</name>
    <name type="common">Wheat stem sawfly</name>
    <dbReference type="NCBI Taxonomy" id="211228"/>
    <lineage>
        <taxon>Eukaryota</taxon>
        <taxon>Metazoa</taxon>
        <taxon>Ecdysozoa</taxon>
        <taxon>Arthropoda</taxon>
        <taxon>Hexapoda</taxon>
        <taxon>Insecta</taxon>
        <taxon>Pterygota</taxon>
        <taxon>Neoptera</taxon>
        <taxon>Endopterygota</taxon>
        <taxon>Hymenoptera</taxon>
        <taxon>Cephoidea</taxon>
        <taxon>Cephidae</taxon>
        <taxon>Cephus</taxon>
    </lineage>
</organism>
<keyword evidence="2" id="KW-0690">Ribosome biogenesis</keyword>
<dbReference type="Pfam" id="PF23769">
    <property type="entry name" value="Beta-prop_WDR75_2nd"/>
    <property type="match status" value="1"/>
</dbReference>
<dbReference type="SUPFAM" id="SSF50978">
    <property type="entry name" value="WD40 repeat-like"/>
    <property type="match status" value="2"/>
</dbReference>
<keyword evidence="6" id="KW-0804">Transcription</keyword>
<dbReference type="Proteomes" id="UP000694920">
    <property type="component" value="Unplaced"/>
</dbReference>
<dbReference type="InterPro" id="IPR057644">
    <property type="entry name" value="Beta-prop_WDR75_2nd"/>
</dbReference>
<dbReference type="InterPro" id="IPR015943">
    <property type="entry name" value="WD40/YVTN_repeat-like_dom_sf"/>
</dbReference>
<reference evidence="12" key="1">
    <citation type="submission" date="2025-08" db="UniProtKB">
        <authorList>
            <consortium name="RefSeq"/>
        </authorList>
    </citation>
    <scope>IDENTIFICATION</scope>
</reference>
<feature type="repeat" description="WD" evidence="8">
    <location>
        <begin position="474"/>
        <end position="505"/>
    </location>
</feature>
<name>A0AAJ7BZH5_CEPCN</name>
<dbReference type="GO" id="GO:0045943">
    <property type="term" value="P:positive regulation of transcription by RNA polymerase I"/>
    <property type="evidence" value="ECO:0007669"/>
    <property type="project" value="InterPro"/>
</dbReference>
<proteinExistence type="predicted"/>
<keyword evidence="4 8" id="KW-0853">WD repeat</keyword>
<keyword evidence="5" id="KW-0677">Repeat</keyword>
<feature type="domain" description="WD repeat-containing protein 75 second beta-propeller" evidence="10">
    <location>
        <begin position="357"/>
        <end position="683"/>
    </location>
</feature>
<evidence type="ECO:0000256" key="2">
    <source>
        <dbReference type="ARBA" id="ARBA00022517"/>
    </source>
</evidence>
<dbReference type="GO" id="GO:0032040">
    <property type="term" value="C:small-subunit processome"/>
    <property type="evidence" value="ECO:0007669"/>
    <property type="project" value="InterPro"/>
</dbReference>
<keyword evidence="3" id="KW-0698">rRNA processing</keyword>
<dbReference type="InterPro" id="IPR036322">
    <property type="entry name" value="WD40_repeat_dom_sf"/>
</dbReference>
<dbReference type="KEGG" id="ccin:107269174"/>
<dbReference type="GO" id="GO:0006364">
    <property type="term" value="P:rRNA processing"/>
    <property type="evidence" value="ECO:0007669"/>
    <property type="project" value="UniProtKB-KW"/>
</dbReference>
<evidence type="ECO:0000256" key="4">
    <source>
        <dbReference type="ARBA" id="ARBA00022574"/>
    </source>
</evidence>
<dbReference type="Gene3D" id="2.130.10.10">
    <property type="entry name" value="YVTN repeat-like/Quinoprotein amine dehydrogenase"/>
    <property type="match status" value="2"/>
</dbReference>
<keyword evidence="7" id="KW-0539">Nucleus</keyword>
<evidence type="ECO:0000256" key="5">
    <source>
        <dbReference type="ARBA" id="ARBA00022737"/>
    </source>
</evidence>
<evidence type="ECO:0000256" key="6">
    <source>
        <dbReference type="ARBA" id="ARBA00023163"/>
    </source>
</evidence>
<dbReference type="PANTHER" id="PTHR44215">
    <property type="entry name" value="WD REPEAT-CONTAINING PROTEIN 75"/>
    <property type="match status" value="1"/>
</dbReference>
<keyword evidence="11" id="KW-1185">Reference proteome</keyword>
<dbReference type="InterPro" id="IPR053826">
    <property type="entry name" value="WDR75"/>
</dbReference>
<dbReference type="PROSITE" id="PS50082">
    <property type="entry name" value="WD_REPEATS_2"/>
    <property type="match status" value="1"/>
</dbReference>
<dbReference type="InterPro" id="IPR001680">
    <property type="entry name" value="WD40_rpt"/>
</dbReference>
<evidence type="ECO:0000256" key="7">
    <source>
        <dbReference type="ARBA" id="ARBA00023242"/>
    </source>
</evidence>
<evidence type="ECO:0000259" key="10">
    <source>
        <dbReference type="Pfam" id="PF23769"/>
    </source>
</evidence>
<dbReference type="AlphaFoldDB" id="A0AAJ7BZH5"/>
<dbReference type="Pfam" id="PF23869">
    <property type="entry name" value="Beta-prop_WDR75_1st"/>
    <property type="match status" value="1"/>
</dbReference>
<dbReference type="GeneID" id="107269174"/>
<sequence length="846" mass="94674">MRSKLSYPSKGQNTSKDELNLMVKRIGGGSIIDRRPLFSHNGEILYVVWKQVIRAFSTQTGDFVREFESIEGKIAGIASCSHSLSTIIGCSDIGELIFWNCYNGLIIKRYALNITDADITVRTFHILNYKTEKDLDVKKVLVTYVVKAFNRIRIVLFDLETGIRIEHTNILKTDDNYYVDIIGNQKQNLIALAQGRKLHILNPAKKLTGTLHKTGRLLTCVAGHPEEDYVATGDFSGRVLVWKDVQQSNPIQGTYHWHTLPVTEIVFSISGGHFYTGGGECVLVKWTLTNPQHKSFLPRLPAPIKHLTIAPDNQYVAISTLDNGIIVSNPQRKLSAVIQNFTWGVAPCHTNLFPAGLTVDPRTNSLVLNSRTGHVQFYNVHTKTLLYNVNITGQNLLSQERNTVIVNTEVTKIALNHDGTWMVTAEHRDDKVSAVEVRLKFWQFDLEKQLYTLNTSIELPHDNGVNALQFQPLMSFDNENSLVVTTGQDKKFKLWTLAESSSIYKKTRHWQCHSVGLYRDFSATDAGFSMDGSLLGVGFGSSLTIWIPETNELKCSLTHSRYSAAIKRIEFGRYDACHLVVVGSAQYIAVWNLLTLSVIWSVPLKLATLCSDPNSIYMAAFTADATLYVFTPQSSQPVYTKRNVLPRGNSVLGSSFVPHLREKCDSWLKQWQRKSQLFFLDSNQELLTLESEAEANVSLDNLSLRGNISATAFSALIASKKVSDREKESPVIHEYLGIQGKGVTDELLSVSSHTLPPIRMLSAPFILSLIPHAGSNKQLENKSSENMDVPVDSGNETDDDDDDVPTVREPSPRIMNNEENDTSTSQQLINYDWSFLSMILPSKGDV</sequence>
<dbReference type="PANTHER" id="PTHR44215:SF1">
    <property type="entry name" value="WD REPEAT-CONTAINING PROTEIN 75"/>
    <property type="match status" value="1"/>
</dbReference>
<dbReference type="SMART" id="SM00320">
    <property type="entry name" value="WD40"/>
    <property type="match status" value="6"/>
</dbReference>
<dbReference type="GO" id="GO:0003723">
    <property type="term" value="F:RNA binding"/>
    <property type="evidence" value="ECO:0007669"/>
    <property type="project" value="InterPro"/>
</dbReference>
<evidence type="ECO:0000256" key="9">
    <source>
        <dbReference type="SAM" id="MobiDB-lite"/>
    </source>
</evidence>
<gene>
    <name evidence="12" type="primary">LOC107269174</name>
</gene>